<evidence type="ECO:0000256" key="1">
    <source>
        <dbReference type="SAM" id="MobiDB-lite"/>
    </source>
</evidence>
<name>A0A1E7YMS1_9PROT</name>
<dbReference type="InterPro" id="IPR006171">
    <property type="entry name" value="TOPRIM_dom"/>
</dbReference>
<dbReference type="CDD" id="cd01029">
    <property type="entry name" value="TOPRIM_primases"/>
    <property type="match status" value="1"/>
</dbReference>
<feature type="region of interest" description="Disordered" evidence="1">
    <location>
        <begin position="86"/>
        <end position="110"/>
    </location>
</feature>
<organism evidence="3 4">
    <name type="scientific">Acidithiobacillus caldus</name>
    <dbReference type="NCBI Taxonomy" id="33059"/>
    <lineage>
        <taxon>Bacteria</taxon>
        <taxon>Pseudomonadati</taxon>
        <taxon>Pseudomonadota</taxon>
        <taxon>Acidithiobacillia</taxon>
        <taxon>Acidithiobacillales</taxon>
        <taxon>Acidithiobacillaceae</taxon>
        <taxon>Acidithiobacillus</taxon>
    </lineage>
</organism>
<protein>
    <recommendedName>
        <fullName evidence="2">Toprim domain-containing protein</fullName>
    </recommendedName>
</protein>
<feature type="compositionally biased region" description="Low complexity" evidence="1">
    <location>
        <begin position="86"/>
        <end position="99"/>
    </location>
</feature>
<reference evidence="3 4" key="1">
    <citation type="submission" date="2016-06" db="EMBL/GenBank/DDBJ databases">
        <title>Gene turnover analysis identifies the evolutionary adaptation of the extremophile Acidithiobacillus caldus.</title>
        <authorList>
            <person name="Zhang X."/>
        </authorList>
    </citation>
    <scope>NUCLEOTIDE SEQUENCE [LARGE SCALE GENOMIC DNA]</scope>
    <source>
        <strain evidence="3 4">DX</strain>
    </source>
</reference>
<dbReference type="AlphaFoldDB" id="A0A1E7YMS1"/>
<evidence type="ECO:0000313" key="3">
    <source>
        <dbReference type="EMBL" id="OFC35396.1"/>
    </source>
</evidence>
<dbReference type="InterPro" id="IPR034154">
    <property type="entry name" value="TOPRIM_DnaG/twinkle"/>
</dbReference>
<proteinExistence type="predicted"/>
<dbReference type="EMBL" id="LZYE01000197">
    <property type="protein sequence ID" value="OFC35396.1"/>
    <property type="molecule type" value="Genomic_DNA"/>
</dbReference>
<dbReference type="Pfam" id="PF13362">
    <property type="entry name" value="Toprim_3"/>
    <property type="match status" value="1"/>
</dbReference>
<sequence>MSSTFGKSNWHRRPPSTFTIEALIVTLEQAEIPCRRTGKEIEADIDGVGHHSYKIAPQKGVYFNAATGKGGTIAALLKRKRIDAAATATDATPTPRPAAGGQQPKDTTAQARRVWSAAWTCTHGADMPAGWDQGLAVAAKGAKRLTLEQERDAAIAYLRSRLGDAHLLHWMRQARVGRTLDGQPMLVLPMHSGGVLSGIQRVILDASGQKIERKMLGKHGYMPLPAPVGVQPAQLVPDAASCVLAGEGFETDASVVQAVGHPGIAAMDAGGLRRWADEQAAAAANATPERLAKAPAVIVLADRDASGTGQKAAAYAVRTLRAAGLRAFYAEPLSPEDGGPKGGPKGSDWNDYIREGLDGAIVAHLQLAIERGDALMPEPEQNEPASAAPVFDFSGYRLAETPAAVAETAEVDAVRAEMEIQFQRIVKEYVGWRKKDVSSRDPFEPELFHITTGVGKSRSVKHLIHDLIIRSKGVRVVVSVPDHEQALEYEKAGFFHLWSRQPDDSKAPQALCQSYVEMEQARDRGHVSQAEFCRRCSNGLAWAIKNAQKELDSGTCSEARAAVLQERIEAYTAELQRRGLDPQFVDPCRWQDHLREAINAQFVVIVHDSYSHSVVGDALFFADESFDLAKTVQIELSDIHEWSAKNAAILDSLKGHITITDEIKDKLEKHKKAGELFKVLAARMAFWAAEGKDGEVRADAELARAIEDLLALTKEKVNLAAWETLGFDDKGYLKEAPLRAAYALAESLRNIGGGHVAKGRLVIAASSPIVERVQLGMPTVFLDATPPKALQDIVKANNGKIHKLIARQNVRIVRHPSRFWGISALDPARVGAKRVQREIARYVALMKTCLNSAVLVHKRAHDQLPAQSDSVGYWGMHHRAHNRWTGKDLTIVGSFFPPESAWRSLYQQDRLAALASGCAPEHWPVWPEDAAVVDGAWVCEGDREVQSRLPLPADPHIRDWLLDRVTGETVQAIGRVRGANASSEITVRIFGGVPLAGLGEHGLQVAEYAADPVELGQSRAEVNEERHEAAMARLDAAAARLVAKGQVITTETMAAEVRATGTYGPAAPRQNRSYWHSRESNTKPIETQNAAPVAFSASTYRQWLERIRQVAPALYAHMATTGRGAAVVRAMREAAERYGRTALKAAVEIAESLVKQGDSALWDTLDALDAVDADAPTHTHKALRNVIAAVLAASDEASPPLSMLTLTS</sequence>
<dbReference type="RefSeq" id="WP_070114179.1">
    <property type="nucleotide sequence ID" value="NZ_CP133598.1"/>
</dbReference>
<evidence type="ECO:0000259" key="2">
    <source>
        <dbReference type="Pfam" id="PF13362"/>
    </source>
</evidence>
<evidence type="ECO:0000313" key="4">
    <source>
        <dbReference type="Proteomes" id="UP000175616"/>
    </source>
</evidence>
<dbReference type="Proteomes" id="UP000175616">
    <property type="component" value="Unassembled WGS sequence"/>
</dbReference>
<accession>A0A1E7YMS1</accession>
<feature type="domain" description="Toprim" evidence="2">
    <location>
        <begin position="243"/>
        <end position="355"/>
    </location>
</feature>
<gene>
    <name evidence="3" type="ORF">BAE27_07395</name>
</gene>
<comment type="caution">
    <text evidence="3">The sequence shown here is derived from an EMBL/GenBank/DDBJ whole genome shotgun (WGS) entry which is preliminary data.</text>
</comment>